<gene>
    <name evidence="2" type="ORF">S101395_02696</name>
</gene>
<keyword evidence="3" id="KW-1185">Reference proteome</keyword>
<proteinExistence type="predicted"/>
<evidence type="ECO:0000313" key="3">
    <source>
        <dbReference type="Proteomes" id="UP000196877"/>
    </source>
</evidence>
<feature type="transmembrane region" description="Helical" evidence="1">
    <location>
        <begin position="43"/>
        <end position="68"/>
    </location>
</feature>
<evidence type="ECO:0000256" key="1">
    <source>
        <dbReference type="SAM" id="Phobius"/>
    </source>
</evidence>
<dbReference type="EMBL" id="CP021920">
    <property type="protein sequence ID" value="ASB89203.1"/>
    <property type="molecule type" value="Genomic_DNA"/>
</dbReference>
<reference evidence="2 3" key="1">
    <citation type="submission" date="2017-06" db="EMBL/GenBank/DDBJ databases">
        <title>Genome sequence of Bacillus sonorensis strain SRCM101395.</title>
        <authorList>
            <person name="Cho S.H."/>
        </authorList>
    </citation>
    <scope>NUCLEOTIDE SEQUENCE [LARGE SCALE GENOMIC DNA]</scope>
    <source>
        <strain evidence="2 3">SRCM101395</strain>
    </source>
</reference>
<evidence type="ECO:0008006" key="4">
    <source>
        <dbReference type="Google" id="ProtNLM"/>
    </source>
</evidence>
<accession>A0ABM6LIT1</accession>
<organism evidence="2 3">
    <name type="scientific">Bacillus sonorensis</name>
    <dbReference type="NCBI Taxonomy" id="119858"/>
    <lineage>
        <taxon>Bacteria</taxon>
        <taxon>Bacillati</taxon>
        <taxon>Bacillota</taxon>
        <taxon>Bacilli</taxon>
        <taxon>Bacillales</taxon>
        <taxon>Bacillaceae</taxon>
        <taxon>Bacillus</taxon>
    </lineage>
</organism>
<keyword evidence="1" id="KW-0812">Transmembrane</keyword>
<protein>
    <recommendedName>
        <fullName evidence="4">DUF2798 domain-containing protein</fullName>
    </recommendedName>
</protein>
<sequence>MMQKLKKYIAALITVEGRVLFTMFLLFNGLAGSIFKQAAAVDYAGASILGILAVWSFVIPLILLGIIISRGCKNIIEREEPTF</sequence>
<keyword evidence="1" id="KW-1133">Transmembrane helix</keyword>
<keyword evidence="1" id="KW-0472">Membrane</keyword>
<dbReference type="GeneID" id="92853351"/>
<dbReference type="Proteomes" id="UP000196877">
    <property type="component" value="Chromosome"/>
</dbReference>
<name>A0ABM6LIT1_9BACI</name>
<feature type="transmembrane region" description="Helical" evidence="1">
    <location>
        <begin position="9"/>
        <end position="31"/>
    </location>
</feature>
<evidence type="ECO:0000313" key="2">
    <source>
        <dbReference type="EMBL" id="ASB89203.1"/>
    </source>
</evidence>
<dbReference type="RefSeq" id="WP_006640449.1">
    <property type="nucleotide sequence ID" value="NZ_BORD01000006.1"/>
</dbReference>